<organism evidence="1 2">
    <name type="scientific">Aspergillus costaricaensis CBS 115574</name>
    <dbReference type="NCBI Taxonomy" id="1448317"/>
    <lineage>
        <taxon>Eukaryota</taxon>
        <taxon>Fungi</taxon>
        <taxon>Dikarya</taxon>
        <taxon>Ascomycota</taxon>
        <taxon>Pezizomycotina</taxon>
        <taxon>Eurotiomycetes</taxon>
        <taxon>Eurotiomycetidae</taxon>
        <taxon>Eurotiales</taxon>
        <taxon>Aspergillaceae</taxon>
        <taxon>Aspergillus</taxon>
        <taxon>Aspergillus subgen. Circumdati</taxon>
    </lineage>
</organism>
<dbReference type="Proteomes" id="UP000249748">
    <property type="component" value="Unassembled WGS sequence"/>
</dbReference>
<gene>
    <name evidence="1" type="ORF">BO79DRAFT_251881</name>
</gene>
<sequence>MQTGFVKGFASGMASWLVVEDGMDQTTSTVWDAVGGRTTALGTPTSARAADWRDNPTSLSKEWWGEAMKVNPERSRHFIDRPGRGPTAIDRYRSCTFPTPTATRYNRFLGYSDVHDVVPPLLFLERCIRPPSTPMLGLQG</sequence>
<proteinExistence type="predicted"/>
<evidence type="ECO:0000313" key="1">
    <source>
        <dbReference type="EMBL" id="RAK91804.1"/>
    </source>
</evidence>
<reference evidence="1" key="1">
    <citation type="submission" date="2018-02" db="EMBL/GenBank/DDBJ databases">
        <title>The genomes of Aspergillus section Nigri reveals drivers in fungal speciation.</title>
        <authorList>
            <consortium name="DOE Joint Genome Institute"/>
            <person name="Vesth T.C."/>
            <person name="Nybo J."/>
            <person name="Theobald S."/>
            <person name="Brandl J."/>
            <person name="Frisvad J.C."/>
            <person name="Nielsen K.F."/>
            <person name="Lyhne E.K."/>
            <person name="Kogle M.E."/>
            <person name="Kuo A."/>
            <person name="Riley R."/>
            <person name="Clum A."/>
            <person name="Nolan M."/>
            <person name="Lipzen A."/>
            <person name="Salamov A."/>
            <person name="Henrissat B."/>
            <person name="Wiebenga A."/>
            <person name="De vries R.P."/>
            <person name="Grigoriev I.V."/>
            <person name="Mortensen U.H."/>
            <person name="Andersen M.R."/>
            <person name="Baker S.E."/>
        </authorList>
    </citation>
    <scope>NUCLEOTIDE SEQUENCE</scope>
    <source>
        <strain evidence="1">CBS 115574</strain>
    </source>
</reference>
<keyword evidence="2" id="KW-1185">Reference proteome</keyword>
<name>A0ACD1ING8_9EURO</name>
<accession>A0ACD1ING8</accession>
<dbReference type="EMBL" id="KZ824540">
    <property type="protein sequence ID" value="RAK91804.1"/>
    <property type="molecule type" value="Genomic_DNA"/>
</dbReference>
<protein>
    <submittedName>
        <fullName evidence="1">Uncharacterized protein</fullName>
    </submittedName>
</protein>
<evidence type="ECO:0000313" key="2">
    <source>
        <dbReference type="Proteomes" id="UP000249748"/>
    </source>
</evidence>